<feature type="transmembrane region" description="Helical" evidence="1">
    <location>
        <begin position="42"/>
        <end position="64"/>
    </location>
</feature>
<name>A0A1Y1QY30_9GAMM</name>
<reference evidence="2 3" key="1">
    <citation type="submission" date="2017-01" db="EMBL/GenBank/DDBJ databases">
        <title>Novel large sulfur bacteria in the metagenomes of groundwater-fed chemosynthetic microbial mats in the Lake Huron basin.</title>
        <authorList>
            <person name="Sharrar A.M."/>
            <person name="Flood B.E."/>
            <person name="Bailey J.V."/>
            <person name="Jones D.S."/>
            <person name="Biddanda B."/>
            <person name="Ruberg S.A."/>
            <person name="Marcus D.N."/>
            <person name="Dick G.J."/>
        </authorList>
    </citation>
    <scope>NUCLEOTIDE SEQUENCE [LARGE SCALE GENOMIC DNA]</scope>
    <source>
        <strain evidence="2">A8</strain>
    </source>
</reference>
<dbReference type="AlphaFoldDB" id="A0A1Y1QY30"/>
<feature type="transmembrane region" description="Helical" evidence="1">
    <location>
        <begin position="71"/>
        <end position="94"/>
    </location>
</feature>
<keyword evidence="1" id="KW-0812">Transmembrane</keyword>
<keyword evidence="1" id="KW-1133">Transmembrane helix</keyword>
<dbReference type="EMBL" id="MTEJ01000004">
    <property type="protein sequence ID" value="OQX16484.1"/>
    <property type="molecule type" value="Genomic_DNA"/>
</dbReference>
<keyword evidence="1" id="KW-0472">Membrane</keyword>
<feature type="transmembrane region" description="Helical" evidence="1">
    <location>
        <begin position="162"/>
        <end position="181"/>
    </location>
</feature>
<feature type="transmembrane region" description="Helical" evidence="1">
    <location>
        <begin position="138"/>
        <end position="156"/>
    </location>
</feature>
<feature type="transmembrane region" description="Helical" evidence="1">
    <location>
        <begin position="15"/>
        <end position="36"/>
    </location>
</feature>
<evidence type="ECO:0000313" key="3">
    <source>
        <dbReference type="Proteomes" id="UP000192491"/>
    </source>
</evidence>
<accession>A0A1Y1QY30</accession>
<proteinExistence type="predicted"/>
<gene>
    <name evidence="2" type="ORF">BWK73_03540</name>
</gene>
<sequence>MKSLWQQITAEGRRLVKVAGMAVAGLVLLLIASLFTDDPAKTFFRTLSLLGTGMVLLSVTMMVLTFRKARAVIPGALLVSLATTFAVAGVQFLFAAQRPGLLLAFLSLLAGGLVGMGWARTTKVFIDGDAVRSQGTAWYLVVWAITFLSNQLMALVLGAAPAGGLVILLVGTGVAIGNNVYQLMRYRRATAMLVAPVNPLP</sequence>
<evidence type="ECO:0000256" key="1">
    <source>
        <dbReference type="SAM" id="Phobius"/>
    </source>
</evidence>
<protein>
    <submittedName>
        <fullName evidence="2">Uncharacterized protein</fullName>
    </submittedName>
</protein>
<evidence type="ECO:0000313" key="2">
    <source>
        <dbReference type="EMBL" id="OQX16484.1"/>
    </source>
</evidence>
<feature type="transmembrane region" description="Helical" evidence="1">
    <location>
        <begin position="100"/>
        <end position="118"/>
    </location>
</feature>
<comment type="caution">
    <text evidence="2">The sequence shown here is derived from an EMBL/GenBank/DDBJ whole genome shotgun (WGS) entry which is preliminary data.</text>
</comment>
<organism evidence="2 3">
    <name type="scientific">Thiothrix lacustris</name>
    <dbReference type="NCBI Taxonomy" id="525917"/>
    <lineage>
        <taxon>Bacteria</taxon>
        <taxon>Pseudomonadati</taxon>
        <taxon>Pseudomonadota</taxon>
        <taxon>Gammaproteobacteria</taxon>
        <taxon>Thiotrichales</taxon>
        <taxon>Thiotrichaceae</taxon>
        <taxon>Thiothrix</taxon>
    </lineage>
</organism>
<dbReference type="Proteomes" id="UP000192491">
    <property type="component" value="Unassembled WGS sequence"/>
</dbReference>